<dbReference type="InterPro" id="IPR011764">
    <property type="entry name" value="Biotin_carboxylation_dom"/>
</dbReference>
<accession>A0A9Q0LMX7</accession>
<dbReference type="Pfam" id="PF00289">
    <property type="entry name" value="Biotin_carb_N"/>
    <property type="match status" value="1"/>
</dbReference>
<evidence type="ECO:0000256" key="2">
    <source>
        <dbReference type="ARBA" id="ARBA00005060"/>
    </source>
</evidence>
<dbReference type="Pfam" id="PF18140">
    <property type="entry name" value="PCC_BT"/>
    <property type="match status" value="1"/>
</dbReference>
<dbReference type="PANTHER" id="PTHR18866">
    <property type="entry name" value="CARBOXYLASE:PYRUVATE/ACETYL-COA/PROPIONYL-COA CARBOXYLASE"/>
    <property type="match status" value="1"/>
</dbReference>
<dbReference type="Gene3D" id="2.40.50.100">
    <property type="match status" value="1"/>
</dbReference>
<dbReference type="OrthoDB" id="196847at2759"/>
<dbReference type="Pfam" id="PF02785">
    <property type="entry name" value="Biotin_carb_C"/>
    <property type="match status" value="1"/>
</dbReference>
<name>A0A9Q0LMX7_ANAIG</name>
<dbReference type="OMA" id="QVLCDEH"/>
<protein>
    <recommendedName>
        <fullName evidence="3">propionyl-CoA carboxylase</fullName>
        <ecNumber evidence="3">6.4.1.3</ecNumber>
    </recommendedName>
</protein>
<evidence type="ECO:0000256" key="13">
    <source>
        <dbReference type="ARBA" id="ARBA00049495"/>
    </source>
</evidence>
<evidence type="ECO:0000256" key="1">
    <source>
        <dbReference type="ARBA" id="ARBA00001953"/>
    </source>
</evidence>
<dbReference type="SMART" id="SM00878">
    <property type="entry name" value="Biotin_carb_C"/>
    <property type="match status" value="1"/>
</dbReference>
<keyword evidence="4" id="KW-0436">Ligase</keyword>
<dbReference type="PROSITE" id="PS50979">
    <property type="entry name" value="BC"/>
    <property type="match status" value="1"/>
</dbReference>
<dbReference type="InterPro" id="IPR001882">
    <property type="entry name" value="Biotin_BS"/>
</dbReference>
<dbReference type="AlphaFoldDB" id="A0A9Q0LMX7"/>
<evidence type="ECO:0000256" key="8">
    <source>
        <dbReference type="ARBA" id="ARBA00022842"/>
    </source>
</evidence>
<keyword evidence="10" id="KW-0443">Lipid metabolism</keyword>
<evidence type="ECO:0000256" key="5">
    <source>
        <dbReference type="ARBA" id="ARBA00022723"/>
    </source>
</evidence>
<dbReference type="InterPro" id="IPR005479">
    <property type="entry name" value="CPAse_ATP-bd"/>
</dbReference>
<evidence type="ECO:0000256" key="7">
    <source>
        <dbReference type="ARBA" id="ARBA00022840"/>
    </source>
</evidence>
<evidence type="ECO:0000256" key="11">
    <source>
        <dbReference type="ARBA" id="ARBA00023211"/>
    </source>
</evidence>
<dbReference type="Proteomes" id="UP001149090">
    <property type="component" value="Unassembled WGS sequence"/>
</dbReference>
<dbReference type="GO" id="GO:0016042">
    <property type="term" value="P:lipid catabolic process"/>
    <property type="evidence" value="ECO:0007669"/>
    <property type="project" value="UniProtKB-KW"/>
</dbReference>
<keyword evidence="18" id="KW-1185">Reference proteome</keyword>
<dbReference type="SUPFAM" id="SSF56059">
    <property type="entry name" value="Glutathione synthetase ATP-binding domain-like"/>
    <property type="match status" value="1"/>
</dbReference>
<dbReference type="GO" id="GO:0005739">
    <property type="term" value="C:mitochondrion"/>
    <property type="evidence" value="ECO:0007669"/>
    <property type="project" value="TreeGrafter"/>
</dbReference>
<dbReference type="InterPro" id="IPR005482">
    <property type="entry name" value="Biotin_COase_C"/>
</dbReference>
<dbReference type="InterPro" id="IPR011054">
    <property type="entry name" value="Rudment_hybrid_motif"/>
</dbReference>
<keyword evidence="5" id="KW-0479">Metal-binding</keyword>
<dbReference type="Pfam" id="PF00364">
    <property type="entry name" value="Biotin_lipoyl"/>
    <property type="match status" value="1"/>
</dbReference>
<dbReference type="InterPro" id="IPR016185">
    <property type="entry name" value="PreATP-grasp_dom_sf"/>
</dbReference>
<proteinExistence type="predicted"/>
<keyword evidence="12" id="KW-0092">Biotin</keyword>
<comment type="catalytic activity">
    <reaction evidence="13">
        <text>propanoyl-CoA + hydrogencarbonate + ATP = (S)-methylmalonyl-CoA + ADP + phosphate + H(+)</text>
        <dbReference type="Rhea" id="RHEA:23720"/>
        <dbReference type="ChEBI" id="CHEBI:15378"/>
        <dbReference type="ChEBI" id="CHEBI:17544"/>
        <dbReference type="ChEBI" id="CHEBI:30616"/>
        <dbReference type="ChEBI" id="CHEBI:43474"/>
        <dbReference type="ChEBI" id="CHEBI:57327"/>
        <dbReference type="ChEBI" id="CHEBI:57392"/>
        <dbReference type="ChEBI" id="CHEBI:456216"/>
        <dbReference type="EC" id="6.4.1.3"/>
    </reaction>
    <physiologicalReaction direction="left-to-right" evidence="13">
        <dbReference type="Rhea" id="RHEA:23721"/>
    </physiologicalReaction>
</comment>
<dbReference type="GO" id="GO:0005524">
    <property type="term" value="F:ATP binding"/>
    <property type="evidence" value="ECO:0007669"/>
    <property type="project" value="UniProtKB-UniRule"/>
</dbReference>
<dbReference type="InterPro" id="IPR011053">
    <property type="entry name" value="Single_hybrid_motif"/>
</dbReference>
<dbReference type="GO" id="GO:0046872">
    <property type="term" value="F:metal ion binding"/>
    <property type="evidence" value="ECO:0007669"/>
    <property type="project" value="UniProtKB-KW"/>
</dbReference>
<dbReference type="InterPro" id="IPR050856">
    <property type="entry name" value="Biotin_carboxylase_complex"/>
</dbReference>
<dbReference type="Gene3D" id="3.30.470.20">
    <property type="entry name" value="ATP-grasp fold, B domain"/>
    <property type="match status" value="1"/>
</dbReference>
<dbReference type="SUPFAM" id="SSF52440">
    <property type="entry name" value="PreATP-grasp domain"/>
    <property type="match status" value="1"/>
</dbReference>
<feature type="domain" description="Biotin carboxylation" evidence="16">
    <location>
        <begin position="14"/>
        <end position="461"/>
    </location>
</feature>
<keyword evidence="8" id="KW-0460">Magnesium</keyword>
<dbReference type="PANTHER" id="PTHR18866:SF33">
    <property type="entry name" value="METHYLCROTONOYL-COA CARBOXYLASE SUBUNIT ALPHA, MITOCHONDRIAL-RELATED"/>
    <property type="match status" value="1"/>
</dbReference>
<dbReference type="EC" id="6.4.1.3" evidence="3"/>
<dbReference type="InterPro" id="IPR005481">
    <property type="entry name" value="BC-like_N"/>
</dbReference>
<dbReference type="CDD" id="cd06850">
    <property type="entry name" value="biotinyl_domain"/>
    <property type="match status" value="1"/>
</dbReference>
<evidence type="ECO:0000256" key="4">
    <source>
        <dbReference type="ARBA" id="ARBA00022598"/>
    </source>
</evidence>
<dbReference type="PROSITE" id="PS50975">
    <property type="entry name" value="ATP_GRASP"/>
    <property type="match status" value="1"/>
</dbReference>
<feature type="domain" description="ATP-grasp" evidence="15">
    <location>
        <begin position="133"/>
        <end position="330"/>
    </location>
</feature>
<dbReference type="GO" id="GO:0004658">
    <property type="term" value="F:propionyl-CoA carboxylase activity"/>
    <property type="evidence" value="ECO:0007669"/>
    <property type="project" value="UniProtKB-EC"/>
</dbReference>
<evidence type="ECO:0000256" key="6">
    <source>
        <dbReference type="ARBA" id="ARBA00022741"/>
    </source>
</evidence>
<comment type="pathway">
    <text evidence="2">Metabolic intermediate metabolism; propanoyl-CoA degradation; succinyl-CoA from propanoyl-CoA: step 1/3.</text>
</comment>
<dbReference type="InterPro" id="IPR041265">
    <property type="entry name" value="PCC_BT"/>
</dbReference>
<keyword evidence="9" id="KW-0442">Lipid degradation</keyword>
<organism evidence="17 18">
    <name type="scientific">Anaeramoeba ignava</name>
    <name type="common">Anaerobic marine amoeba</name>
    <dbReference type="NCBI Taxonomy" id="1746090"/>
    <lineage>
        <taxon>Eukaryota</taxon>
        <taxon>Metamonada</taxon>
        <taxon>Anaeramoebidae</taxon>
        <taxon>Anaeramoeba</taxon>
    </lineage>
</organism>
<dbReference type="InterPro" id="IPR011761">
    <property type="entry name" value="ATP-grasp"/>
</dbReference>
<sequence>MNYRIPSFSSSLGIFKKILIANRGEIACSIINTAKKMKIKTVAIHSPIEYNSLHVKLADESINIDSYDPKSSYMDINKIIQAAKKTGVQAIHPGYGFWSEDPEYAQEVLNNGFAFIGPNTKAMSIISSKSQSKQFAQKLKINFVPGNLENITSVEQTVNFANQIGFPIMMKCKNRQGSIFHVARNEDEVYSSFPLIQDELNSVFGNCELVVEKLIEDTHHISIQIIGDNYGNVVYLNDCDCSIQRRNGKFVEESPAFVLDESTRRKLGFESVLLAKALNYNSAGTCEFLFNSKTKETMFLEMNPRIPVENNLTKFTTGIDLIELMIRISAGEKLPFNQSQIKLNGCASEVRIYAEDPQKGFLPSIGTIIKYSEPDPRNKYLFCQSGVVEGDEITTHYDPLLSILVTFGKTRTSALKEMKIALEDYVIEGVNQNISFLRALLDQKDYNSGNFSTQYIEKYWPEGFKGVELKEESSIHLVASSVVIDTIRKLRDYTISGNLEPSNFRNEEIVVQLMNKEYSCFVLDFSDNAFVVEIDKKIIYVDDVDWTVDGYLFKAFVDGIPVTVQVVESLTHGYIIRYIGTKFQILVGSKRMFELLKWMPQKKEIDQLKFIAAPMAGKIYSMTQKKSGDSVHKGEELFVIEAMKMQNRLVAKNYSTIKSIFKETGDKVSVDEILIEFY</sequence>
<dbReference type="InterPro" id="IPR000089">
    <property type="entry name" value="Biotin_lipoyl"/>
</dbReference>
<evidence type="ECO:0000256" key="12">
    <source>
        <dbReference type="ARBA" id="ARBA00023267"/>
    </source>
</evidence>
<evidence type="ECO:0000313" key="17">
    <source>
        <dbReference type="EMBL" id="KAJ5075475.1"/>
    </source>
</evidence>
<dbReference type="SUPFAM" id="SSF51246">
    <property type="entry name" value="Rudiment single hybrid motif"/>
    <property type="match status" value="1"/>
</dbReference>
<dbReference type="Gene3D" id="3.30.700.30">
    <property type="match status" value="1"/>
</dbReference>
<comment type="caution">
    <text evidence="17">The sequence shown here is derived from an EMBL/GenBank/DDBJ whole genome shotgun (WGS) entry which is preliminary data.</text>
</comment>
<dbReference type="SUPFAM" id="SSF51230">
    <property type="entry name" value="Single hybrid motif"/>
    <property type="match status" value="1"/>
</dbReference>
<dbReference type="PROSITE" id="PS00867">
    <property type="entry name" value="CPSASE_2"/>
    <property type="match status" value="1"/>
</dbReference>
<comment type="cofactor">
    <cofactor evidence="1">
        <name>biotin</name>
        <dbReference type="ChEBI" id="CHEBI:57586"/>
    </cofactor>
</comment>
<evidence type="ECO:0000256" key="9">
    <source>
        <dbReference type="ARBA" id="ARBA00022963"/>
    </source>
</evidence>
<evidence type="ECO:0000256" key="3">
    <source>
        <dbReference type="ARBA" id="ARBA00013050"/>
    </source>
</evidence>
<gene>
    <name evidence="17" type="ORF">M0811_07445</name>
</gene>
<dbReference type="Pfam" id="PF02786">
    <property type="entry name" value="CPSase_L_D2"/>
    <property type="match status" value="1"/>
</dbReference>
<keyword evidence="11" id="KW-0464">Manganese</keyword>
<dbReference type="PROSITE" id="PS00188">
    <property type="entry name" value="BIOTIN"/>
    <property type="match status" value="1"/>
</dbReference>
<evidence type="ECO:0000259" key="15">
    <source>
        <dbReference type="PROSITE" id="PS50975"/>
    </source>
</evidence>
<reference evidence="17" key="1">
    <citation type="submission" date="2022-10" db="EMBL/GenBank/DDBJ databases">
        <title>Novel sulphate-reducing endosymbionts in the free-living metamonad Anaeramoeba.</title>
        <authorList>
            <person name="Jerlstrom-Hultqvist J."/>
            <person name="Cepicka I."/>
            <person name="Gallot-Lavallee L."/>
            <person name="Salas-Leiva D."/>
            <person name="Curtis B.A."/>
            <person name="Zahonova K."/>
            <person name="Pipaliya S."/>
            <person name="Dacks J."/>
            <person name="Roger A.J."/>
        </authorList>
    </citation>
    <scope>NUCLEOTIDE SEQUENCE</scope>
    <source>
        <strain evidence="17">BMAN</strain>
    </source>
</reference>
<dbReference type="EMBL" id="JAPDFW010000065">
    <property type="protein sequence ID" value="KAJ5075475.1"/>
    <property type="molecule type" value="Genomic_DNA"/>
</dbReference>
<evidence type="ECO:0000256" key="10">
    <source>
        <dbReference type="ARBA" id="ARBA00023098"/>
    </source>
</evidence>
<evidence type="ECO:0000259" key="16">
    <source>
        <dbReference type="PROSITE" id="PS50979"/>
    </source>
</evidence>
<keyword evidence="6 14" id="KW-0547">Nucleotide-binding</keyword>
<evidence type="ECO:0000313" key="18">
    <source>
        <dbReference type="Proteomes" id="UP001149090"/>
    </source>
</evidence>
<evidence type="ECO:0000256" key="14">
    <source>
        <dbReference type="PROSITE-ProRule" id="PRU00409"/>
    </source>
</evidence>
<keyword evidence="7 14" id="KW-0067">ATP-binding</keyword>